<evidence type="ECO:0000259" key="5">
    <source>
        <dbReference type="Pfam" id="PF07638"/>
    </source>
</evidence>
<dbReference type="InParanoid" id="Q02A05"/>
<keyword evidence="4" id="KW-0804">Transcription</keyword>
<dbReference type="Pfam" id="PF07638">
    <property type="entry name" value="Sigma70_ECF"/>
    <property type="match status" value="1"/>
</dbReference>
<evidence type="ECO:0000256" key="4">
    <source>
        <dbReference type="ARBA" id="ARBA00023163"/>
    </source>
</evidence>
<evidence type="ECO:0000256" key="3">
    <source>
        <dbReference type="ARBA" id="ARBA00023082"/>
    </source>
</evidence>
<proteinExistence type="inferred from homology"/>
<protein>
    <submittedName>
        <fullName evidence="6">RNA polymerase, sigma-24 subunit, ECF subfamily</fullName>
    </submittedName>
</protein>
<dbReference type="STRING" id="234267.Acid_1127"/>
<keyword evidence="2" id="KW-0805">Transcription regulation</keyword>
<dbReference type="InterPro" id="IPR036388">
    <property type="entry name" value="WH-like_DNA-bd_sf"/>
</dbReference>
<dbReference type="eggNOG" id="COG1595">
    <property type="taxonomic scope" value="Bacteria"/>
</dbReference>
<dbReference type="EMBL" id="CP000473">
    <property type="protein sequence ID" value="ABJ82121.1"/>
    <property type="molecule type" value="Genomic_DNA"/>
</dbReference>
<dbReference type="InterPro" id="IPR014284">
    <property type="entry name" value="RNA_pol_sigma-70_dom"/>
</dbReference>
<dbReference type="NCBIfam" id="TIGR02999">
    <property type="entry name" value="Sig-70_X6"/>
    <property type="match status" value="1"/>
</dbReference>
<dbReference type="CDD" id="cd06171">
    <property type="entry name" value="Sigma70_r4"/>
    <property type="match status" value="1"/>
</dbReference>
<dbReference type="PANTHER" id="PTHR43133:SF39">
    <property type="entry name" value="SIMILAR TO RNA POLYMERASE SIGMA-E FACTOR"/>
    <property type="match status" value="1"/>
</dbReference>
<evidence type="ECO:0000256" key="2">
    <source>
        <dbReference type="ARBA" id="ARBA00023015"/>
    </source>
</evidence>
<dbReference type="PANTHER" id="PTHR43133">
    <property type="entry name" value="RNA POLYMERASE ECF-TYPE SIGMA FACTO"/>
    <property type="match status" value="1"/>
</dbReference>
<evidence type="ECO:0000313" key="6">
    <source>
        <dbReference type="EMBL" id="ABJ82121.1"/>
    </source>
</evidence>
<sequence length="194" mass="22021">MQDNVPGPQDLTRLLLQWRSGDKAALDQMTPVVYEELRRLARYFLAAERSNHTLQPTALVHEAYLRLIDQRSVDWRNRAHFLGVAANMMRRILINHAEARNAAKRNGGQDLLALEDALGVFIDPRVDLLELNRSLELLTSLDPQQGRVVELRYFGGLSVDETAEVLGISPATVKREWSTAKLWLLQHMEGSSIQ</sequence>
<dbReference type="InterPro" id="IPR011517">
    <property type="entry name" value="RNA_pol_sigma70_ECF-like"/>
</dbReference>
<dbReference type="HOGENOM" id="CLU_102127_0_0_0"/>
<dbReference type="SUPFAM" id="SSF88659">
    <property type="entry name" value="Sigma3 and sigma4 domains of RNA polymerase sigma factors"/>
    <property type="match status" value="1"/>
</dbReference>
<evidence type="ECO:0000256" key="1">
    <source>
        <dbReference type="ARBA" id="ARBA00010641"/>
    </source>
</evidence>
<dbReference type="KEGG" id="sus:Acid_1127"/>
<keyword evidence="3" id="KW-0731">Sigma factor</keyword>
<feature type="domain" description="RNA polymerase sigma-70 ECF-like HTH" evidence="5">
    <location>
        <begin position="9"/>
        <end position="189"/>
    </location>
</feature>
<dbReference type="InterPro" id="IPR053812">
    <property type="entry name" value="HTH_Sigma70_ECF-like"/>
</dbReference>
<dbReference type="Gene3D" id="1.10.10.10">
    <property type="entry name" value="Winged helix-like DNA-binding domain superfamily/Winged helix DNA-binding domain"/>
    <property type="match status" value="1"/>
</dbReference>
<comment type="similarity">
    <text evidence="1">Belongs to the sigma-70 factor family. ECF subfamily.</text>
</comment>
<dbReference type="GO" id="GO:0006352">
    <property type="term" value="P:DNA-templated transcription initiation"/>
    <property type="evidence" value="ECO:0007669"/>
    <property type="project" value="InterPro"/>
</dbReference>
<name>Q02A05_SOLUE</name>
<organism evidence="6">
    <name type="scientific">Solibacter usitatus (strain Ellin6076)</name>
    <dbReference type="NCBI Taxonomy" id="234267"/>
    <lineage>
        <taxon>Bacteria</taxon>
        <taxon>Pseudomonadati</taxon>
        <taxon>Acidobacteriota</taxon>
        <taxon>Terriglobia</taxon>
        <taxon>Bryobacterales</taxon>
        <taxon>Solibacteraceae</taxon>
        <taxon>Candidatus Solibacter</taxon>
    </lineage>
</organism>
<dbReference type="InterPro" id="IPR013324">
    <property type="entry name" value="RNA_pol_sigma_r3/r4-like"/>
</dbReference>
<reference evidence="6" key="1">
    <citation type="submission" date="2006-10" db="EMBL/GenBank/DDBJ databases">
        <title>Complete sequence of Solibacter usitatus Ellin6076.</title>
        <authorList>
            <consortium name="US DOE Joint Genome Institute"/>
            <person name="Copeland A."/>
            <person name="Lucas S."/>
            <person name="Lapidus A."/>
            <person name="Barry K."/>
            <person name="Detter J.C."/>
            <person name="Glavina del Rio T."/>
            <person name="Hammon N."/>
            <person name="Israni S."/>
            <person name="Dalin E."/>
            <person name="Tice H."/>
            <person name="Pitluck S."/>
            <person name="Thompson L.S."/>
            <person name="Brettin T."/>
            <person name="Bruce D."/>
            <person name="Han C."/>
            <person name="Tapia R."/>
            <person name="Gilna P."/>
            <person name="Schmutz J."/>
            <person name="Larimer F."/>
            <person name="Land M."/>
            <person name="Hauser L."/>
            <person name="Kyrpides N."/>
            <person name="Mikhailova N."/>
            <person name="Janssen P.H."/>
            <person name="Kuske C.R."/>
            <person name="Richardson P."/>
        </authorList>
    </citation>
    <scope>NUCLEOTIDE SEQUENCE</scope>
    <source>
        <strain evidence="6">Ellin6076</strain>
    </source>
</reference>
<dbReference type="NCBIfam" id="TIGR02937">
    <property type="entry name" value="sigma70-ECF"/>
    <property type="match status" value="1"/>
</dbReference>
<dbReference type="InterPro" id="IPR013325">
    <property type="entry name" value="RNA_pol_sigma_r2"/>
</dbReference>
<gene>
    <name evidence="6" type="ordered locus">Acid_1127</name>
</gene>
<dbReference type="SUPFAM" id="SSF88946">
    <property type="entry name" value="Sigma2 domain of RNA polymerase sigma factors"/>
    <property type="match status" value="1"/>
</dbReference>
<dbReference type="OrthoDB" id="118280at2"/>
<accession>Q02A05</accession>
<dbReference type="GO" id="GO:0016987">
    <property type="term" value="F:sigma factor activity"/>
    <property type="evidence" value="ECO:0007669"/>
    <property type="project" value="UniProtKB-KW"/>
</dbReference>
<dbReference type="InterPro" id="IPR039425">
    <property type="entry name" value="RNA_pol_sigma-70-like"/>
</dbReference>
<dbReference type="AlphaFoldDB" id="Q02A05"/>